<evidence type="ECO:0008006" key="4">
    <source>
        <dbReference type="Google" id="ProtNLM"/>
    </source>
</evidence>
<protein>
    <recommendedName>
        <fullName evidence="4">Metal-dependent protein hydrolase</fullName>
    </recommendedName>
</protein>
<reference evidence="2" key="1">
    <citation type="submission" date="2021-03" db="EMBL/GenBank/DDBJ databases">
        <title>Draft genome sequence of rust myrtle Austropuccinia psidii MF-1, a brazilian biotype.</title>
        <authorList>
            <person name="Quecine M.C."/>
            <person name="Pachon D.M.R."/>
            <person name="Bonatelli M.L."/>
            <person name="Correr F.H."/>
            <person name="Franceschini L.M."/>
            <person name="Leite T.F."/>
            <person name="Margarido G.R.A."/>
            <person name="Almeida C.A."/>
            <person name="Ferrarezi J.A."/>
            <person name="Labate C.A."/>
        </authorList>
    </citation>
    <scope>NUCLEOTIDE SEQUENCE</scope>
    <source>
        <strain evidence="2">MF-1</strain>
    </source>
</reference>
<evidence type="ECO:0000256" key="1">
    <source>
        <dbReference type="ARBA" id="ARBA00010105"/>
    </source>
</evidence>
<proteinExistence type="inferred from homology"/>
<dbReference type="EMBL" id="AVOT02008865">
    <property type="protein sequence ID" value="MBW0486894.1"/>
    <property type="molecule type" value="Genomic_DNA"/>
</dbReference>
<dbReference type="PANTHER" id="PTHR11215">
    <property type="entry name" value="METAL DEPENDENT HYDROLASE - RELATED"/>
    <property type="match status" value="1"/>
</dbReference>
<sequence>MKVGGDGFKECRFFAPSHLQSFANSIRFNISQSFRGRIEMSTIEPQGCDAKTNLIGTHSGTFHADEALAVSLLRSLDRFKSSRLVRTRDPAVLETCDVVVDVGGKYDPACHRYDHHQRGFEETYSSDHNTKLSSAGLIYKHFGPEIIANYLGLSVGDPALKVLVPKLYKVFVEGIDGVDNGVERYEAVDINGKPVMQSIRPKYTCATDLSSRISYLNPNWNEPITNEILDAKFEEASALAGAEFFSRLDYFAKAWLPVRDLVEKALNNRFKNQVDEFGRVLIFDSSCPWKDHLHTLEKSLSANPMKSLPLYVLYPDESQKWRIQAIPKIPGGFESRCIFVHASGFIGGNETFEGAVKMVQRALQAKE</sequence>
<evidence type="ECO:0000313" key="3">
    <source>
        <dbReference type="Proteomes" id="UP000765509"/>
    </source>
</evidence>
<dbReference type="AlphaFoldDB" id="A0A9Q3H1S6"/>
<organism evidence="2 3">
    <name type="scientific">Austropuccinia psidii MF-1</name>
    <dbReference type="NCBI Taxonomy" id="1389203"/>
    <lineage>
        <taxon>Eukaryota</taxon>
        <taxon>Fungi</taxon>
        <taxon>Dikarya</taxon>
        <taxon>Basidiomycota</taxon>
        <taxon>Pucciniomycotina</taxon>
        <taxon>Pucciniomycetes</taxon>
        <taxon>Pucciniales</taxon>
        <taxon>Sphaerophragmiaceae</taxon>
        <taxon>Austropuccinia</taxon>
    </lineage>
</organism>
<evidence type="ECO:0000313" key="2">
    <source>
        <dbReference type="EMBL" id="MBW0486894.1"/>
    </source>
</evidence>
<keyword evidence="3" id="KW-1185">Reference proteome</keyword>
<name>A0A9Q3H1S6_9BASI</name>
<dbReference type="OrthoDB" id="10265310at2759"/>
<dbReference type="PANTHER" id="PTHR11215:SF1">
    <property type="entry name" value="MYG1 EXONUCLEASE"/>
    <property type="match status" value="1"/>
</dbReference>
<dbReference type="Proteomes" id="UP000765509">
    <property type="component" value="Unassembled WGS sequence"/>
</dbReference>
<dbReference type="InterPro" id="IPR003226">
    <property type="entry name" value="MYG1_exonuclease"/>
</dbReference>
<dbReference type="GO" id="GO:0005634">
    <property type="term" value="C:nucleus"/>
    <property type="evidence" value="ECO:0007669"/>
    <property type="project" value="TreeGrafter"/>
</dbReference>
<comment type="caution">
    <text evidence="2">The sequence shown here is derived from an EMBL/GenBank/DDBJ whole genome shotgun (WGS) entry which is preliminary data.</text>
</comment>
<gene>
    <name evidence="2" type="ORF">O181_026609</name>
</gene>
<comment type="similarity">
    <text evidence="1">Belongs to the MYG1 family.</text>
</comment>
<dbReference type="Pfam" id="PF03690">
    <property type="entry name" value="MYG1_exonuc"/>
    <property type="match status" value="2"/>
</dbReference>
<accession>A0A9Q3H1S6</accession>
<dbReference type="GO" id="GO:0005737">
    <property type="term" value="C:cytoplasm"/>
    <property type="evidence" value="ECO:0007669"/>
    <property type="project" value="TreeGrafter"/>
</dbReference>